<dbReference type="EMBL" id="JANWTC010000008">
    <property type="protein sequence ID" value="MCS5480115.1"/>
    <property type="molecule type" value="Genomic_DNA"/>
</dbReference>
<keyword evidence="2" id="KW-0472">Membrane</keyword>
<accession>A0ABT2FY03</accession>
<keyword evidence="2" id="KW-1133">Transmembrane helix</keyword>
<gene>
    <name evidence="3" type="ORF">NYP18_10665</name>
</gene>
<protein>
    <submittedName>
        <fullName evidence="3">Uncharacterized protein</fullName>
    </submittedName>
</protein>
<feature type="region of interest" description="Disordered" evidence="1">
    <location>
        <begin position="523"/>
        <end position="548"/>
    </location>
</feature>
<feature type="transmembrane region" description="Helical" evidence="2">
    <location>
        <begin position="152"/>
        <end position="171"/>
    </location>
</feature>
<comment type="caution">
    <text evidence="3">The sequence shown here is derived from an EMBL/GenBank/DDBJ whole genome shotgun (WGS) entry which is preliminary data.</text>
</comment>
<keyword evidence="2" id="KW-0812">Transmembrane</keyword>
<dbReference type="Proteomes" id="UP001205965">
    <property type="component" value="Unassembled WGS sequence"/>
</dbReference>
<evidence type="ECO:0000313" key="4">
    <source>
        <dbReference type="Proteomes" id="UP001205965"/>
    </source>
</evidence>
<keyword evidence="4" id="KW-1185">Reference proteome</keyword>
<evidence type="ECO:0000313" key="3">
    <source>
        <dbReference type="EMBL" id="MCS5480115.1"/>
    </source>
</evidence>
<feature type="transmembrane region" description="Helical" evidence="2">
    <location>
        <begin position="116"/>
        <end position="140"/>
    </location>
</feature>
<sequence length="548" mass="62341">MEMQREQRSQRQRQAVVLIHGIGEQRPMDTLRAFMAGIGVPEYYSKPHRYSSNYELRRFSSHGSHPRPETDFFEFYWAPHFPAGRLFATLRWLFTDLLFRRPFWGHQPPLRRPIGIFQAAVTALVLIFLTAVGGWLGFIGLPAGSAELLNRILTVAAVVALVVVLLAGGFLTRSLADAKFYLSGAPGSLKARNEIRAEGLSLLHALHDAGIYERIVVVGHSLGSVIGLDLIRLAWDELRHPDPALAEAPDDYPTTLAANFDNLVELLPPDPDPEDLENWQQAQHALWVESRHRGMRWLITDFITLGSPLTYADFLLSRSNARFQERKAQREYPECPPIDDRGGVFYSRQYTREDGWHTLGGRSPRNALVAHHGAPFAVTRWSNAYFPRWLFFGDLVGGPLASKFGRGIRDVAVRATSLRRWSRRDIFPWVHSRYWRLDSEASVVHDLVEEELRLKKRERELAKQSAEPTGQKLPALRQELELVREEILDSRKAIQPERGKVDEKSGTLVAHRALAEFLRLNNQKAAKHYPPPSGPRLRRPVPFTAPPE</sequence>
<organism evidence="3 4">
    <name type="scientific">Corynebacterium lemuris</name>
    <dbReference type="NCBI Taxonomy" id="1859292"/>
    <lineage>
        <taxon>Bacteria</taxon>
        <taxon>Bacillati</taxon>
        <taxon>Actinomycetota</taxon>
        <taxon>Actinomycetes</taxon>
        <taxon>Mycobacteriales</taxon>
        <taxon>Corynebacteriaceae</taxon>
        <taxon>Corynebacterium</taxon>
    </lineage>
</organism>
<evidence type="ECO:0000256" key="1">
    <source>
        <dbReference type="SAM" id="MobiDB-lite"/>
    </source>
</evidence>
<proteinExistence type="predicted"/>
<name>A0ABT2FY03_9CORY</name>
<dbReference type="RefSeq" id="WP_259428181.1">
    <property type="nucleotide sequence ID" value="NZ_JANWTC010000008.1"/>
</dbReference>
<reference evidence="3 4" key="1">
    <citation type="submission" date="2022-08" db="EMBL/GenBank/DDBJ databases">
        <title>YIM 101645 draft genome.</title>
        <authorList>
            <person name="Chen X."/>
        </authorList>
    </citation>
    <scope>NUCLEOTIDE SEQUENCE [LARGE SCALE GENOMIC DNA]</scope>
    <source>
        <strain evidence="3 4">YIM 101645</strain>
    </source>
</reference>
<evidence type="ECO:0000256" key="2">
    <source>
        <dbReference type="SAM" id="Phobius"/>
    </source>
</evidence>